<evidence type="ECO:0000313" key="4">
    <source>
        <dbReference type="EMBL" id="CAH0378560.1"/>
    </source>
</evidence>
<dbReference type="EMBL" id="HBIW01024564">
    <property type="protein sequence ID" value="CAE0705730.1"/>
    <property type="molecule type" value="Transcribed_RNA"/>
</dbReference>
<gene>
    <name evidence="3" type="ORF">PCAL00307_LOCUS21180</name>
    <name evidence="4" type="ORF">PECAL_6P01470</name>
</gene>
<keyword evidence="5" id="KW-1185">Reference proteome</keyword>
<dbReference type="AlphaFoldDB" id="A0A7S4EDA0"/>
<feature type="transmembrane region" description="Helical" evidence="2">
    <location>
        <begin position="253"/>
        <end position="273"/>
    </location>
</feature>
<dbReference type="Pfam" id="PF14023">
    <property type="entry name" value="Bestrophin-like"/>
    <property type="match status" value="1"/>
</dbReference>
<feature type="transmembrane region" description="Helical" evidence="2">
    <location>
        <begin position="86"/>
        <end position="103"/>
    </location>
</feature>
<dbReference type="InterPro" id="IPR025333">
    <property type="entry name" value="DUF4239"/>
</dbReference>
<sequence>MRTTDPEPPPLALPPPAVSFATPGSPSKQHSRPAPPNLYRMIYDPDIVKNLFVRILLLFVITLITHKQLATPLKTYYGLQTIDGDGFGVMQAVVGLVFSVMIGQTYEYYFARQGAIQDAAFEESVALWRLWETLGATLADERALRSGERMIKAYADHLLAGGLSNAATLIVELDIGGKTVKLGDLLRLVADGPITSESAAAAVHQTLRDVHRCAAKRISNINADLPLLQWRTLETLALFIGASFSLVSLDNEWVEAVVFASGVAATALFYFVLRDLSDPFSGHWSVMAAEEAIHLLSVRIDGPRSPQPVPKGRTPVKNRSPSPLKKKTLFAAK</sequence>
<feature type="region of interest" description="Disordered" evidence="1">
    <location>
        <begin position="1"/>
        <end position="33"/>
    </location>
</feature>
<organism evidence="3">
    <name type="scientific">Pelagomonas calceolata</name>
    <dbReference type="NCBI Taxonomy" id="35677"/>
    <lineage>
        <taxon>Eukaryota</taxon>
        <taxon>Sar</taxon>
        <taxon>Stramenopiles</taxon>
        <taxon>Ochrophyta</taxon>
        <taxon>Pelagophyceae</taxon>
        <taxon>Pelagomonadales</taxon>
        <taxon>Pelagomonadaceae</taxon>
        <taxon>Pelagomonas</taxon>
    </lineage>
</organism>
<feature type="compositionally biased region" description="Basic residues" evidence="1">
    <location>
        <begin position="324"/>
        <end position="333"/>
    </location>
</feature>
<evidence type="ECO:0000256" key="1">
    <source>
        <dbReference type="SAM" id="MobiDB-lite"/>
    </source>
</evidence>
<dbReference type="EMBL" id="CAKKNE010000006">
    <property type="protein sequence ID" value="CAH0378560.1"/>
    <property type="molecule type" value="Genomic_DNA"/>
</dbReference>
<feature type="transmembrane region" description="Helical" evidence="2">
    <location>
        <begin position="47"/>
        <end position="66"/>
    </location>
</feature>
<evidence type="ECO:0000313" key="5">
    <source>
        <dbReference type="Proteomes" id="UP000789595"/>
    </source>
</evidence>
<feature type="transmembrane region" description="Helical" evidence="2">
    <location>
        <begin position="227"/>
        <end position="247"/>
    </location>
</feature>
<reference evidence="3" key="1">
    <citation type="submission" date="2021-01" db="EMBL/GenBank/DDBJ databases">
        <authorList>
            <person name="Corre E."/>
            <person name="Pelletier E."/>
            <person name="Niang G."/>
            <person name="Scheremetjew M."/>
            <person name="Finn R."/>
            <person name="Kale V."/>
            <person name="Holt S."/>
            <person name="Cochrane G."/>
            <person name="Meng A."/>
            <person name="Brown T."/>
            <person name="Cohen L."/>
        </authorList>
    </citation>
    <scope>NUCLEOTIDE SEQUENCE</scope>
    <source>
        <strain evidence="3">CCMP1756</strain>
    </source>
</reference>
<dbReference type="Proteomes" id="UP000789595">
    <property type="component" value="Unassembled WGS sequence"/>
</dbReference>
<evidence type="ECO:0000313" key="3">
    <source>
        <dbReference type="EMBL" id="CAE0705730.1"/>
    </source>
</evidence>
<reference evidence="4" key="2">
    <citation type="submission" date="2021-11" db="EMBL/GenBank/DDBJ databases">
        <authorList>
            <consortium name="Genoscope - CEA"/>
            <person name="William W."/>
        </authorList>
    </citation>
    <scope>NUCLEOTIDE SEQUENCE</scope>
</reference>
<dbReference type="OrthoDB" id="10644855at2759"/>
<keyword evidence="2" id="KW-1133">Transmembrane helix</keyword>
<evidence type="ECO:0000256" key="2">
    <source>
        <dbReference type="SAM" id="Phobius"/>
    </source>
</evidence>
<keyword evidence="2" id="KW-0472">Membrane</keyword>
<accession>A0A7S4EDA0</accession>
<proteinExistence type="predicted"/>
<protein>
    <submittedName>
        <fullName evidence="3">Uncharacterized protein</fullName>
    </submittedName>
</protein>
<keyword evidence="2" id="KW-0812">Transmembrane</keyword>
<feature type="region of interest" description="Disordered" evidence="1">
    <location>
        <begin position="303"/>
        <end position="333"/>
    </location>
</feature>
<name>A0A7S4EDA0_9STRA</name>
<feature type="compositionally biased region" description="Pro residues" evidence="1">
    <location>
        <begin position="1"/>
        <end position="17"/>
    </location>
</feature>